<dbReference type="EMBL" id="QTSX02002915">
    <property type="protein sequence ID" value="KAJ9073319.1"/>
    <property type="molecule type" value="Genomic_DNA"/>
</dbReference>
<evidence type="ECO:0000313" key="2">
    <source>
        <dbReference type="Proteomes" id="UP001165960"/>
    </source>
</evidence>
<dbReference type="Proteomes" id="UP001165960">
    <property type="component" value="Unassembled WGS sequence"/>
</dbReference>
<name>A0ACC2TFG6_9FUNG</name>
<protein>
    <submittedName>
        <fullName evidence="1">Uncharacterized protein</fullName>
    </submittedName>
</protein>
<proteinExistence type="predicted"/>
<organism evidence="1 2">
    <name type="scientific">Entomophthora muscae</name>
    <dbReference type="NCBI Taxonomy" id="34485"/>
    <lineage>
        <taxon>Eukaryota</taxon>
        <taxon>Fungi</taxon>
        <taxon>Fungi incertae sedis</taxon>
        <taxon>Zoopagomycota</taxon>
        <taxon>Entomophthoromycotina</taxon>
        <taxon>Entomophthoromycetes</taxon>
        <taxon>Entomophthorales</taxon>
        <taxon>Entomophthoraceae</taxon>
        <taxon>Entomophthora</taxon>
    </lineage>
</organism>
<keyword evidence="2" id="KW-1185">Reference proteome</keyword>
<comment type="caution">
    <text evidence="1">The sequence shown here is derived from an EMBL/GenBank/DDBJ whole genome shotgun (WGS) entry which is preliminary data.</text>
</comment>
<accession>A0ACC2TFG6</accession>
<evidence type="ECO:0000313" key="1">
    <source>
        <dbReference type="EMBL" id="KAJ9073319.1"/>
    </source>
</evidence>
<sequence length="337" mass="37550">MLVVSRPKPVKMLLVFIHGFRGSDATFNEFPAHLTSSLSTLLPNEQIDIVVYPKFETKGSLTTATETFCMWLKGLETRRRAQSNSQLPLPTILIGHSMGGLLAGDVYLRYCREKELAEPTQFPHLLGILGFDSPFYGLNHTNLTRSAYSKATKLNTEVRRAAREFRLSEALNNTRSSSSNGPSQSRHILSLALGGLATAAGLFMDRDNMSSLYSYAMDHIDFVNALVRPEELNRRVQALVELPDALFYCFYLQIQGSKSRFINLPGENLIPNIGHDRFIAIENAAGDEINGHTSMFNPNINVHYEDMTRQAAVLIFQAITKYQAASATPGQELIAFD</sequence>
<gene>
    <name evidence="1" type="ORF">DSO57_1017723</name>
</gene>
<reference evidence="1" key="1">
    <citation type="submission" date="2022-04" db="EMBL/GenBank/DDBJ databases">
        <title>Genome of the entomopathogenic fungus Entomophthora muscae.</title>
        <authorList>
            <person name="Elya C."/>
            <person name="Lovett B.R."/>
            <person name="Lee E."/>
            <person name="Macias A.M."/>
            <person name="Hajek A.E."/>
            <person name="De Bivort B.L."/>
            <person name="Kasson M.T."/>
            <person name="De Fine Licht H.H."/>
            <person name="Stajich J.E."/>
        </authorList>
    </citation>
    <scope>NUCLEOTIDE SEQUENCE</scope>
    <source>
        <strain evidence="1">Berkeley</strain>
    </source>
</reference>